<dbReference type="CDD" id="cd06466">
    <property type="entry name" value="p23_CS_SGT1_like"/>
    <property type="match status" value="1"/>
</dbReference>
<dbReference type="InterPro" id="IPR044563">
    <property type="entry name" value="Sgt1-like"/>
</dbReference>
<dbReference type="PANTHER" id="PTHR45862">
    <property type="entry name" value="PROTEIN SGT1 HOMOLOG"/>
    <property type="match status" value="1"/>
</dbReference>
<feature type="domain" description="CS" evidence="3">
    <location>
        <begin position="6"/>
        <end position="102"/>
    </location>
</feature>
<dbReference type="GeneID" id="77731291"/>
<dbReference type="Gene3D" id="2.60.40.790">
    <property type="match status" value="1"/>
</dbReference>
<dbReference type="InterPro" id="IPR008978">
    <property type="entry name" value="HSP20-like_chaperone"/>
</dbReference>
<dbReference type="AlphaFoldDB" id="A0AA38LWC6"/>
<evidence type="ECO:0000256" key="1">
    <source>
        <dbReference type="SAM" id="MobiDB-lite"/>
    </source>
</evidence>
<dbReference type="EMBL" id="JAKWFO010000003">
    <property type="protein sequence ID" value="KAI9638235.1"/>
    <property type="molecule type" value="Genomic_DNA"/>
</dbReference>
<feature type="domain" description="SGS" evidence="2">
    <location>
        <begin position="156"/>
        <end position="252"/>
    </location>
</feature>
<keyword evidence="5" id="KW-1185">Reference proteome</keyword>
<feature type="compositionally biased region" description="Basic and acidic residues" evidence="1">
    <location>
        <begin position="235"/>
        <end position="252"/>
    </location>
</feature>
<gene>
    <name evidence="4" type="ORF">MKK02DRAFT_42624</name>
</gene>
<dbReference type="InterPro" id="IPR007052">
    <property type="entry name" value="CS_dom"/>
</dbReference>
<dbReference type="Pfam" id="PF04969">
    <property type="entry name" value="CS"/>
    <property type="match status" value="1"/>
</dbReference>
<dbReference type="PROSITE" id="PS51203">
    <property type="entry name" value="CS"/>
    <property type="match status" value="1"/>
</dbReference>
<evidence type="ECO:0000259" key="3">
    <source>
        <dbReference type="PROSITE" id="PS51203"/>
    </source>
</evidence>
<feature type="compositionally biased region" description="Polar residues" evidence="1">
    <location>
        <begin position="219"/>
        <end position="232"/>
    </location>
</feature>
<dbReference type="InterPro" id="IPR007699">
    <property type="entry name" value="SGS_dom"/>
</dbReference>
<evidence type="ECO:0000313" key="4">
    <source>
        <dbReference type="EMBL" id="KAI9638235.1"/>
    </source>
</evidence>
<evidence type="ECO:0000313" key="5">
    <source>
        <dbReference type="Proteomes" id="UP001164286"/>
    </source>
</evidence>
<accession>A0AA38LWC6</accession>
<evidence type="ECO:0000259" key="2">
    <source>
        <dbReference type="PROSITE" id="PS51048"/>
    </source>
</evidence>
<dbReference type="GO" id="GO:0051087">
    <property type="term" value="F:protein-folding chaperone binding"/>
    <property type="evidence" value="ECO:0007669"/>
    <property type="project" value="InterPro"/>
</dbReference>
<sequence>MSGPETPLPRHDFYQNEEYVIVAVYIKGLNVEGVKEKVDISFEDKQATIVRPNPEAEGEKLTVKLGPLYAGIKADESTSRILSSKIELKLRKAEHIAWTTLLSTPESAPPRVLSQAPPANATASSSTAPPPTETEDKRSDAFADIGMASSSVPHAGGPAKINNKRKNWDRVVEEELKVKKEDRTAADPNSGGDNALQKMFADIYKDADPDTKRAMIKSFTESGGTTLSTDWNSIGKEKTPIRPPDGMEARKY</sequence>
<feature type="region of interest" description="Disordered" evidence="1">
    <location>
        <begin position="105"/>
        <end position="169"/>
    </location>
</feature>
<dbReference type="RefSeq" id="XP_052948012.1">
    <property type="nucleotide sequence ID" value="XM_053092086.1"/>
</dbReference>
<name>A0AA38LWC6_9TREE</name>
<dbReference type="SUPFAM" id="SSF49764">
    <property type="entry name" value="HSP20-like chaperones"/>
    <property type="match status" value="1"/>
</dbReference>
<dbReference type="Proteomes" id="UP001164286">
    <property type="component" value="Unassembled WGS sequence"/>
</dbReference>
<comment type="caution">
    <text evidence="4">The sequence shown here is derived from an EMBL/GenBank/DDBJ whole genome shotgun (WGS) entry which is preliminary data.</text>
</comment>
<protein>
    <submittedName>
        <fullName evidence="4">SGS domain-containing protein</fullName>
    </submittedName>
</protein>
<feature type="compositionally biased region" description="Low complexity" evidence="1">
    <location>
        <begin position="116"/>
        <end position="127"/>
    </location>
</feature>
<dbReference type="PROSITE" id="PS51048">
    <property type="entry name" value="SGS"/>
    <property type="match status" value="1"/>
</dbReference>
<feature type="region of interest" description="Disordered" evidence="1">
    <location>
        <begin position="218"/>
        <end position="252"/>
    </location>
</feature>
<reference evidence="4" key="1">
    <citation type="journal article" date="2022" name="G3 (Bethesda)">
        <title>High quality genome of the basidiomycete yeast Dioszegia hungarica PDD-24b-2 isolated from cloud water.</title>
        <authorList>
            <person name="Jarrige D."/>
            <person name="Haridas S."/>
            <person name="Bleykasten-Grosshans C."/>
            <person name="Joly M."/>
            <person name="Nadalig T."/>
            <person name="Sancelme M."/>
            <person name="Vuilleumier S."/>
            <person name="Grigoriev I.V."/>
            <person name="Amato P."/>
            <person name="Bringel F."/>
        </authorList>
    </citation>
    <scope>NUCLEOTIDE SEQUENCE</scope>
    <source>
        <strain evidence="4">PDD-24b-2</strain>
    </source>
</reference>
<dbReference type="Pfam" id="PF05002">
    <property type="entry name" value="SGS"/>
    <property type="match status" value="1"/>
</dbReference>
<proteinExistence type="predicted"/>
<organism evidence="4 5">
    <name type="scientific">Dioszegia hungarica</name>
    <dbReference type="NCBI Taxonomy" id="4972"/>
    <lineage>
        <taxon>Eukaryota</taxon>
        <taxon>Fungi</taxon>
        <taxon>Dikarya</taxon>
        <taxon>Basidiomycota</taxon>
        <taxon>Agaricomycotina</taxon>
        <taxon>Tremellomycetes</taxon>
        <taxon>Tremellales</taxon>
        <taxon>Bulleribasidiaceae</taxon>
        <taxon>Dioszegia</taxon>
    </lineage>
</organism>